<sequence>MDAYAQVLQEGGARVLPVALHARMLASAGFPEIAERLTLVGLRKGADMSIYGAFGGALGKTDLLKVIEDYRQLFAQGRIDSLMVERYLALLVRVGAYAEVGRILDPALIRRHDLTDDRDGGTVVDPVEITRVLMEHRESGAYRGTFQAIRNSTRIDHVDRLPHPAIASLVRAVGERVERYRADLPPDAHVIMTNVPRRFRLESWCVISETDGYTVPHKHSHGWITCVFYPTAPAEALVSDDDQGALCIGRYDFIPDEAPGWRTIAVAPVPGQLVMMPSYAVHWTKPMKQPGLRIAVAIDICPEP</sequence>
<evidence type="ECO:0000313" key="1">
    <source>
        <dbReference type="EMBL" id="KYO55334.1"/>
    </source>
</evidence>
<dbReference type="EMBL" id="LPZR01000067">
    <property type="protein sequence ID" value="KYO55334.1"/>
    <property type="molecule type" value="Genomic_DNA"/>
</dbReference>
<evidence type="ECO:0000313" key="2">
    <source>
        <dbReference type="Proteomes" id="UP000075787"/>
    </source>
</evidence>
<name>A0A161Q6L4_9PROT</name>
<dbReference type="Gene3D" id="2.60.120.620">
    <property type="entry name" value="q2cbj1_9rhob like domain"/>
    <property type="match status" value="1"/>
</dbReference>
<dbReference type="Proteomes" id="UP000075787">
    <property type="component" value="Unassembled WGS sequence"/>
</dbReference>
<proteinExistence type="predicted"/>
<dbReference type="AlphaFoldDB" id="A0A161Q6L4"/>
<comment type="caution">
    <text evidence="1">The sequence shown here is derived from an EMBL/GenBank/DDBJ whole genome shotgun (WGS) entry which is preliminary data.</text>
</comment>
<protein>
    <submittedName>
        <fullName evidence="1">Uncharacterized protein</fullName>
    </submittedName>
</protein>
<dbReference type="Pfam" id="PF13759">
    <property type="entry name" value="2OG-FeII_Oxy_5"/>
    <property type="match status" value="1"/>
</dbReference>
<dbReference type="InterPro" id="IPR012668">
    <property type="entry name" value="CHP02466"/>
</dbReference>
<gene>
    <name evidence="1" type="ORF">AUP44_23880</name>
</gene>
<reference evidence="1 2" key="1">
    <citation type="submission" date="2015-12" db="EMBL/GenBank/DDBJ databases">
        <title>Genome sequence of Tistrella mobilis MCCC 1A02139.</title>
        <authorList>
            <person name="Lu L."/>
            <person name="Lai Q."/>
            <person name="Shao Z."/>
            <person name="Qian P."/>
        </authorList>
    </citation>
    <scope>NUCLEOTIDE SEQUENCE [LARGE SCALE GENOMIC DNA]</scope>
    <source>
        <strain evidence="1 2">MCCC 1A02139</strain>
    </source>
</reference>
<organism evidence="1 2">
    <name type="scientific">Tistrella mobilis</name>
    <dbReference type="NCBI Taxonomy" id="171437"/>
    <lineage>
        <taxon>Bacteria</taxon>
        <taxon>Pseudomonadati</taxon>
        <taxon>Pseudomonadota</taxon>
        <taxon>Alphaproteobacteria</taxon>
        <taxon>Geminicoccales</taxon>
        <taxon>Geminicoccaceae</taxon>
        <taxon>Tistrella</taxon>
    </lineage>
</organism>
<accession>A0A161Q6L4</accession>